<dbReference type="Proteomes" id="UP000255469">
    <property type="component" value="Unassembled WGS sequence"/>
</dbReference>
<protein>
    <submittedName>
        <fullName evidence="2">Uncharacterized protein</fullName>
    </submittedName>
</protein>
<dbReference type="AlphaFoldDB" id="A0A379EDX8"/>
<evidence type="ECO:0000313" key="1">
    <source>
        <dbReference type="EMBL" id="SUB87147.1"/>
    </source>
</evidence>
<organism evidence="2 3">
    <name type="scientific">Prevotella denticola</name>
    <dbReference type="NCBI Taxonomy" id="28129"/>
    <lineage>
        <taxon>Bacteria</taxon>
        <taxon>Pseudomonadati</taxon>
        <taxon>Bacteroidota</taxon>
        <taxon>Bacteroidia</taxon>
        <taxon>Bacteroidales</taxon>
        <taxon>Prevotellaceae</taxon>
        <taxon>Prevotella</taxon>
    </lineage>
</organism>
<proteinExistence type="predicted"/>
<sequence length="52" mass="6048">MLQTWIINWTNVSNQLDSRVQILGLTCPTYPYNSKLNRHPLVDIQTNIVFTS</sequence>
<reference evidence="2 3" key="1">
    <citation type="submission" date="2018-06" db="EMBL/GenBank/DDBJ databases">
        <authorList>
            <consortium name="Pathogen Informatics"/>
            <person name="Doyle S."/>
        </authorList>
    </citation>
    <scope>NUCLEOTIDE SEQUENCE [LARGE SCALE GENOMIC DNA]</scope>
    <source>
        <strain evidence="2 3">NCTC13067</strain>
    </source>
</reference>
<gene>
    <name evidence="1" type="ORF">NCTC13067_00812</name>
    <name evidence="2" type="ORF">NCTC13067_02133</name>
</gene>
<evidence type="ECO:0000313" key="3">
    <source>
        <dbReference type="Proteomes" id="UP000255469"/>
    </source>
</evidence>
<name>A0A379EDX8_9BACT</name>
<dbReference type="EMBL" id="UGTM01000002">
    <property type="protein sequence ID" value="SUB94265.1"/>
    <property type="molecule type" value="Genomic_DNA"/>
</dbReference>
<evidence type="ECO:0000313" key="2">
    <source>
        <dbReference type="EMBL" id="SUB94265.1"/>
    </source>
</evidence>
<accession>A0A379EDX8</accession>
<dbReference type="EMBL" id="UGTM01000001">
    <property type="protein sequence ID" value="SUB87147.1"/>
    <property type="molecule type" value="Genomic_DNA"/>
</dbReference>